<dbReference type="SUPFAM" id="SSF47323">
    <property type="entry name" value="Anticodon-binding domain of a subclass of class I aminoacyl-tRNA synthetases"/>
    <property type="match status" value="1"/>
</dbReference>
<keyword evidence="6 10" id="KW-0648">Protein biosynthesis</keyword>
<sequence length="600" mass="67713">MSTLHTEQVAAQDKISSIDHEKFKVKGADLENNILDAFRSRIAVAVAELSEKSADDIFALLDAPKNPEHGDFALAVPRLRVNGNPAQFAKSWAEKVNVPLANEYIVSVEATGPYLNFKISHALLAKTLLNHICRKKESYGVNQTGAGKTVLVEFSSPNIAKPFHAGHLRSTIIGNFIKNVHEANGWKTIGMNYLGDWGKQYGILAVGFEKYGSEEELLTDPIKHLYDVYVKINADAENDDDVNVRARAYFKKMEDGDEEALALWRKFRDLSIEKYKNTYARLNVNFDVYSGESQVPNEKILNALAVLREKNLVQESNGALIIDLKKYKLDVVVVQKQDGTTLYITRDIGAAIDRYEKYKFDAMYYVIASQQDLHMSQLFKVLELMGNEWVNRCKHINFGLVKGMSTRKGTAVFLDEILEQTKISMHNVMKQNEAKYEQIDNPEEIADIVGISATMIQDMSAKRIRNYEFNWDRMFSFEGDTGPYLQYAHTRLCSIERNCGLDINPDADVSLLTERPAIDLINMIAQYPDVVKGALRSLEPCTVVTYAMKLSHTVSAALETLWVMGAPKDLAEARLLMYWATRITLGNSLKLLGLKPLERM</sequence>
<dbReference type="EMBL" id="CAJVPJ010000094">
    <property type="protein sequence ID" value="CAG8476147.1"/>
    <property type="molecule type" value="Genomic_DNA"/>
</dbReference>
<comment type="caution">
    <text evidence="13">The sequence shown here is derived from an EMBL/GenBank/DDBJ whole genome shotgun (WGS) entry which is preliminary data.</text>
</comment>
<dbReference type="HAMAP" id="MF_00123">
    <property type="entry name" value="Arg_tRNA_synth"/>
    <property type="match status" value="1"/>
</dbReference>
<dbReference type="GO" id="GO:0032543">
    <property type="term" value="P:mitochondrial translation"/>
    <property type="evidence" value="ECO:0007669"/>
    <property type="project" value="TreeGrafter"/>
</dbReference>
<evidence type="ECO:0000259" key="11">
    <source>
        <dbReference type="SMART" id="SM00836"/>
    </source>
</evidence>
<dbReference type="GO" id="GO:0004814">
    <property type="term" value="F:arginine-tRNA ligase activity"/>
    <property type="evidence" value="ECO:0007669"/>
    <property type="project" value="UniProtKB-EC"/>
</dbReference>
<dbReference type="Gene3D" id="1.10.730.10">
    <property type="entry name" value="Isoleucyl-tRNA Synthetase, Domain 1"/>
    <property type="match status" value="1"/>
</dbReference>
<keyword evidence="4 10" id="KW-0547">Nucleotide-binding</keyword>
<keyword evidence="14" id="KW-1185">Reference proteome</keyword>
<dbReference type="Pfam" id="PF00750">
    <property type="entry name" value="tRNA-synt_1d"/>
    <property type="match status" value="1"/>
</dbReference>
<dbReference type="SMART" id="SM00836">
    <property type="entry name" value="DALR_1"/>
    <property type="match status" value="1"/>
</dbReference>
<dbReference type="Pfam" id="PF03485">
    <property type="entry name" value="Arg_tRNA_synt_N"/>
    <property type="match status" value="1"/>
</dbReference>
<feature type="domain" description="DALR anticodon binding" evidence="11">
    <location>
        <begin position="485"/>
        <end position="600"/>
    </location>
</feature>
<name>A0A9N8W9Z1_9GLOM</name>
<evidence type="ECO:0000256" key="10">
    <source>
        <dbReference type="RuleBase" id="RU363038"/>
    </source>
</evidence>
<comment type="catalytic activity">
    <reaction evidence="9">
        <text>tRNA(Arg) + L-arginine + ATP = L-arginyl-tRNA(Arg) + AMP + diphosphate</text>
        <dbReference type="Rhea" id="RHEA:20301"/>
        <dbReference type="Rhea" id="RHEA-COMP:9658"/>
        <dbReference type="Rhea" id="RHEA-COMP:9673"/>
        <dbReference type="ChEBI" id="CHEBI:30616"/>
        <dbReference type="ChEBI" id="CHEBI:32682"/>
        <dbReference type="ChEBI" id="CHEBI:33019"/>
        <dbReference type="ChEBI" id="CHEBI:78442"/>
        <dbReference type="ChEBI" id="CHEBI:78513"/>
        <dbReference type="ChEBI" id="CHEBI:456215"/>
        <dbReference type="EC" id="6.1.1.19"/>
    </reaction>
</comment>
<dbReference type="Proteomes" id="UP000789572">
    <property type="component" value="Unassembled WGS sequence"/>
</dbReference>
<evidence type="ECO:0000256" key="7">
    <source>
        <dbReference type="ARBA" id="ARBA00023146"/>
    </source>
</evidence>
<evidence type="ECO:0000256" key="6">
    <source>
        <dbReference type="ARBA" id="ARBA00022917"/>
    </source>
</evidence>
<evidence type="ECO:0000313" key="13">
    <source>
        <dbReference type="EMBL" id="CAG8476147.1"/>
    </source>
</evidence>
<dbReference type="PRINTS" id="PR01038">
    <property type="entry name" value="TRNASYNTHARG"/>
</dbReference>
<dbReference type="NCBIfam" id="TIGR00456">
    <property type="entry name" value="argS"/>
    <property type="match status" value="1"/>
</dbReference>
<dbReference type="GO" id="GO:0005739">
    <property type="term" value="C:mitochondrion"/>
    <property type="evidence" value="ECO:0007669"/>
    <property type="project" value="TreeGrafter"/>
</dbReference>
<accession>A0A9N8W9Z1</accession>
<evidence type="ECO:0000256" key="5">
    <source>
        <dbReference type="ARBA" id="ARBA00022840"/>
    </source>
</evidence>
<dbReference type="CDD" id="cd07956">
    <property type="entry name" value="Anticodon_Ia_Arg"/>
    <property type="match status" value="1"/>
</dbReference>
<evidence type="ECO:0000313" key="14">
    <source>
        <dbReference type="Proteomes" id="UP000789572"/>
    </source>
</evidence>
<keyword evidence="3 10" id="KW-0436">Ligase</keyword>
<dbReference type="PANTHER" id="PTHR11956">
    <property type="entry name" value="ARGINYL-TRNA SYNTHETASE"/>
    <property type="match status" value="1"/>
</dbReference>
<evidence type="ECO:0000256" key="4">
    <source>
        <dbReference type="ARBA" id="ARBA00022741"/>
    </source>
</evidence>
<dbReference type="FunFam" id="1.10.730.10:FF:000006">
    <property type="entry name" value="Arginyl-tRNA synthetase 2, mitochondrial"/>
    <property type="match status" value="1"/>
</dbReference>
<dbReference type="Pfam" id="PF05746">
    <property type="entry name" value="DALR_1"/>
    <property type="match status" value="1"/>
</dbReference>
<evidence type="ECO:0000256" key="9">
    <source>
        <dbReference type="ARBA" id="ARBA00049339"/>
    </source>
</evidence>
<gene>
    <name evidence="13" type="ORF">POCULU_LOCUS1297</name>
</gene>
<dbReference type="InterPro" id="IPR001278">
    <property type="entry name" value="Arg-tRNA-ligase"/>
</dbReference>
<feature type="domain" description="Arginyl tRNA synthetase N-terminal" evidence="12">
    <location>
        <begin position="28"/>
        <end position="119"/>
    </location>
</feature>
<keyword evidence="7 10" id="KW-0030">Aminoacyl-tRNA synthetase</keyword>
<dbReference type="GO" id="GO:0005524">
    <property type="term" value="F:ATP binding"/>
    <property type="evidence" value="ECO:0007669"/>
    <property type="project" value="UniProtKB-KW"/>
</dbReference>
<evidence type="ECO:0000256" key="1">
    <source>
        <dbReference type="ARBA" id="ARBA00005594"/>
    </source>
</evidence>
<dbReference type="InterPro" id="IPR005148">
    <property type="entry name" value="Arg-tRNA-synth_N"/>
</dbReference>
<dbReference type="GO" id="GO:0006420">
    <property type="term" value="P:arginyl-tRNA aminoacylation"/>
    <property type="evidence" value="ECO:0007669"/>
    <property type="project" value="InterPro"/>
</dbReference>
<evidence type="ECO:0000259" key="12">
    <source>
        <dbReference type="SMART" id="SM01016"/>
    </source>
</evidence>
<dbReference type="InterPro" id="IPR036695">
    <property type="entry name" value="Arg-tRNA-synth_N_sf"/>
</dbReference>
<dbReference type="OrthoDB" id="68056at2759"/>
<dbReference type="InterPro" id="IPR035684">
    <property type="entry name" value="ArgRS_core"/>
</dbReference>
<evidence type="ECO:0000256" key="8">
    <source>
        <dbReference type="ARBA" id="ARBA00033033"/>
    </source>
</evidence>
<proteinExistence type="inferred from homology"/>
<protein>
    <recommendedName>
        <fullName evidence="2">arginine--tRNA ligase</fullName>
        <ecNumber evidence="2">6.1.1.19</ecNumber>
    </recommendedName>
    <alternativeName>
        <fullName evidence="8">Arginyl-tRNA synthetase</fullName>
    </alternativeName>
</protein>
<dbReference type="InterPro" id="IPR008909">
    <property type="entry name" value="DALR_anticod-bd"/>
</dbReference>
<dbReference type="FunFam" id="3.40.50.620:FF:000058">
    <property type="entry name" value="Mitochondrial arginyl-tRNA synthetase"/>
    <property type="match status" value="1"/>
</dbReference>
<evidence type="ECO:0000256" key="2">
    <source>
        <dbReference type="ARBA" id="ARBA00012837"/>
    </source>
</evidence>
<keyword evidence="5 10" id="KW-0067">ATP-binding</keyword>
<evidence type="ECO:0000256" key="3">
    <source>
        <dbReference type="ARBA" id="ARBA00022598"/>
    </source>
</evidence>
<dbReference type="SMART" id="SM01016">
    <property type="entry name" value="Arg_tRNA_synt_N"/>
    <property type="match status" value="1"/>
</dbReference>
<reference evidence="13" key="1">
    <citation type="submission" date="2021-06" db="EMBL/GenBank/DDBJ databases">
        <authorList>
            <person name="Kallberg Y."/>
            <person name="Tangrot J."/>
            <person name="Rosling A."/>
        </authorList>
    </citation>
    <scope>NUCLEOTIDE SEQUENCE</scope>
    <source>
        <strain evidence="13">IA702</strain>
    </source>
</reference>
<dbReference type="PROSITE" id="PS00178">
    <property type="entry name" value="AA_TRNA_LIGASE_I"/>
    <property type="match status" value="1"/>
</dbReference>
<dbReference type="Gene3D" id="3.30.1360.70">
    <property type="entry name" value="Arginyl tRNA synthetase N-terminal domain"/>
    <property type="match status" value="1"/>
</dbReference>
<dbReference type="InterPro" id="IPR009080">
    <property type="entry name" value="tRNAsynth_Ia_anticodon-bd"/>
</dbReference>
<dbReference type="InterPro" id="IPR001412">
    <property type="entry name" value="aa-tRNA-synth_I_CS"/>
</dbReference>
<dbReference type="InterPro" id="IPR014729">
    <property type="entry name" value="Rossmann-like_a/b/a_fold"/>
</dbReference>
<dbReference type="SUPFAM" id="SSF52374">
    <property type="entry name" value="Nucleotidylyl transferase"/>
    <property type="match status" value="1"/>
</dbReference>
<comment type="similarity">
    <text evidence="1 10">Belongs to the class-I aminoacyl-tRNA synthetase family.</text>
</comment>
<dbReference type="SUPFAM" id="SSF55190">
    <property type="entry name" value="Arginyl-tRNA synthetase (ArgRS), N-terminal 'additional' domain"/>
    <property type="match status" value="1"/>
</dbReference>
<organism evidence="13 14">
    <name type="scientific">Paraglomus occultum</name>
    <dbReference type="NCBI Taxonomy" id="144539"/>
    <lineage>
        <taxon>Eukaryota</taxon>
        <taxon>Fungi</taxon>
        <taxon>Fungi incertae sedis</taxon>
        <taxon>Mucoromycota</taxon>
        <taxon>Glomeromycotina</taxon>
        <taxon>Glomeromycetes</taxon>
        <taxon>Paraglomerales</taxon>
        <taxon>Paraglomeraceae</taxon>
        <taxon>Paraglomus</taxon>
    </lineage>
</organism>
<dbReference type="Gene3D" id="3.40.50.620">
    <property type="entry name" value="HUPs"/>
    <property type="match status" value="1"/>
</dbReference>
<dbReference type="EC" id="6.1.1.19" evidence="2"/>
<dbReference type="PANTHER" id="PTHR11956:SF11">
    <property type="entry name" value="ARGININE--TRNA LIGASE, MITOCHONDRIAL-RELATED"/>
    <property type="match status" value="1"/>
</dbReference>
<dbReference type="AlphaFoldDB" id="A0A9N8W9Z1"/>
<dbReference type="CDD" id="cd00671">
    <property type="entry name" value="ArgRS_core"/>
    <property type="match status" value="1"/>
</dbReference>